<dbReference type="InterPro" id="IPR036986">
    <property type="entry name" value="S4_RNA-bd_sf"/>
</dbReference>
<dbReference type="SUPFAM" id="SSF55174">
    <property type="entry name" value="Alpha-L RNA-binding motif"/>
    <property type="match status" value="1"/>
</dbReference>
<dbReference type="PROSITE" id="PS50889">
    <property type="entry name" value="S4"/>
    <property type="match status" value="1"/>
</dbReference>
<comment type="caution">
    <text evidence="2">The sequence shown here is derived from an EMBL/GenBank/DDBJ whole genome shotgun (WGS) entry which is preliminary data.</text>
</comment>
<reference evidence="2" key="2">
    <citation type="submission" date="2021-09" db="EMBL/GenBank/DDBJ databases">
        <authorList>
            <person name="Gilroy R."/>
        </authorList>
    </citation>
    <scope>NUCLEOTIDE SEQUENCE</scope>
    <source>
        <strain evidence="2">CHK171-7178</strain>
    </source>
</reference>
<proteinExistence type="predicted"/>
<protein>
    <submittedName>
        <fullName evidence="2">S4 domain-containing protein YaaA</fullName>
    </submittedName>
</protein>
<reference evidence="2" key="1">
    <citation type="journal article" date="2021" name="PeerJ">
        <title>Extensive microbial diversity within the chicken gut microbiome revealed by metagenomics and culture.</title>
        <authorList>
            <person name="Gilroy R."/>
            <person name="Ravi A."/>
            <person name="Getino M."/>
            <person name="Pursley I."/>
            <person name="Horton D.L."/>
            <person name="Alikhan N.F."/>
            <person name="Baker D."/>
            <person name="Gharbi K."/>
            <person name="Hall N."/>
            <person name="Watson M."/>
            <person name="Adriaenssens E.M."/>
            <person name="Foster-Nyarko E."/>
            <person name="Jarju S."/>
            <person name="Secka A."/>
            <person name="Antonio M."/>
            <person name="Oren A."/>
            <person name="Chaudhuri R.R."/>
            <person name="La Ragione R."/>
            <person name="Hildebrand F."/>
            <person name="Pallen M.J."/>
        </authorList>
    </citation>
    <scope>NUCLEOTIDE SEQUENCE</scope>
    <source>
        <strain evidence="2">CHK171-7178</strain>
    </source>
</reference>
<dbReference type="GO" id="GO:0003723">
    <property type="term" value="F:RNA binding"/>
    <property type="evidence" value="ECO:0007669"/>
    <property type="project" value="UniProtKB-KW"/>
</dbReference>
<dbReference type="Proteomes" id="UP000698173">
    <property type="component" value="Unassembled WGS sequence"/>
</dbReference>
<dbReference type="InterPro" id="IPR014330">
    <property type="entry name" value="RNA-bd_S4-rel_YaaA"/>
</dbReference>
<name>A0A921KCY6_SPOPS</name>
<evidence type="ECO:0000313" key="3">
    <source>
        <dbReference type="Proteomes" id="UP000698173"/>
    </source>
</evidence>
<evidence type="ECO:0000256" key="1">
    <source>
        <dbReference type="PROSITE-ProRule" id="PRU00182"/>
    </source>
</evidence>
<gene>
    <name evidence="2" type="primary">yaaA</name>
    <name evidence="2" type="ORF">K8V56_08080</name>
</gene>
<dbReference type="AlphaFoldDB" id="A0A921KCY6"/>
<dbReference type="Gene3D" id="3.10.290.10">
    <property type="entry name" value="RNA-binding S4 domain"/>
    <property type="match status" value="1"/>
</dbReference>
<dbReference type="Pfam" id="PF13275">
    <property type="entry name" value="S4_2"/>
    <property type="match status" value="1"/>
</dbReference>
<organism evidence="2 3">
    <name type="scientific">Sporosarcina psychrophila</name>
    <name type="common">Bacillus psychrophilus</name>
    <dbReference type="NCBI Taxonomy" id="1476"/>
    <lineage>
        <taxon>Bacteria</taxon>
        <taxon>Bacillati</taxon>
        <taxon>Bacillota</taxon>
        <taxon>Bacilli</taxon>
        <taxon>Bacillales</taxon>
        <taxon>Caryophanaceae</taxon>
        <taxon>Sporosarcina</taxon>
    </lineage>
</organism>
<dbReference type="NCBIfam" id="TIGR02988">
    <property type="entry name" value="YaaA_near_RecF"/>
    <property type="match status" value="1"/>
</dbReference>
<evidence type="ECO:0000313" key="2">
    <source>
        <dbReference type="EMBL" id="HJF31722.1"/>
    </source>
</evidence>
<accession>A0A921KCY6</accession>
<dbReference type="EMBL" id="DYWT01000134">
    <property type="protein sequence ID" value="HJF31722.1"/>
    <property type="molecule type" value="Genomic_DNA"/>
</dbReference>
<sequence>MENLTIDTEFITLGQLLKMANVISSGGMAKWFLDEHIVYVNGEEEQRRGKKLRDGDIIKIQDIGTYKVIGLPDGQTDVY</sequence>
<keyword evidence="1" id="KW-0694">RNA-binding</keyword>